<evidence type="ECO:0000256" key="1">
    <source>
        <dbReference type="SAM" id="MobiDB-lite"/>
    </source>
</evidence>
<keyword evidence="4" id="KW-1185">Reference proteome</keyword>
<dbReference type="EMBL" id="JAGGMS010000001">
    <property type="protein sequence ID" value="MBP2182743.1"/>
    <property type="molecule type" value="Genomic_DNA"/>
</dbReference>
<keyword evidence="2" id="KW-0812">Transmembrane</keyword>
<feature type="region of interest" description="Disordered" evidence="1">
    <location>
        <begin position="251"/>
        <end position="299"/>
    </location>
</feature>
<comment type="caution">
    <text evidence="3">The sequence shown here is derived from an EMBL/GenBank/DDBJ whole genome shotgun (WGS) entry which is preliminary data.</text>
</comment>
<evidence type="ECO:0000256" key="2">
    <source>
        <dbReference type="SAM" id="Phobius"/>
    </source>
</evidence>
<sequence length="420" mass="43760">MAVSALLRTTGVTVAPGGAGRCHVLIRNNSAVVDQFAFTVRGGTAAWTQVKPAKVNLMPNQEVSVELTFSPQRSAEVLAGDHPFALQVSSREDPHGSVVQEGVVTVERFTEVTAEVVPVTSTGRRLGKHTLAVDNLGNHEHPVEVTVADPDARLTFRVRPHAPRLRPGSATFVRVKAKPRKYFWKGPERSLPFVVKVLVPEQEPVEVEAALEQLPLVPRRFFWLFSILLALLILVAVFVMTLLRQQPVSIAGPAPSTSASAPPSSSAGAPPSSSAAPSSPGSATAAAVPPAVVNGGGSTRTPAPGGAAVVNSTFTVSAAAAPGVAGVQLFSYVVPEGTRQRLLSVRLTGPATDSGRVEVRHGNTVLAVYNLADLQGQGQLLNPEQSPLLASGDTVSLAVECTNATEPCTPQAVASTALVP</sequence>
<feature type="compositionally biased region" description="Low complexity" evidence="1">
    <location>
        <begin position="251"/>
        <end position="293"/>
    </location>
</feature>
<feature type="transmembrane region" description="Helical" evidence="2">
    <location>
        <begin position="221"/>
        <end position="243"/>
    </location>
</feature>
<gene>
    <name evidence="3" type="ORF">JOM49_004269</name>
</gene>
<reference evidence="3 4" key="1">
    <citation type="submission" date="2021-03" db="EMBL/GenBank/DDBJ databases">
        <title>Sequencing the genomes of 1000 actinobacteria strains.</title>
        <authorList>
            <person name="Klenk H.-P."/>
        </authorList>
    </citation>
    <scope>NUCLEOTIDE SEQUENCE [LARGE SCALE GENOMIC DNA]</scope>
    <source>
        <strain evidence="3 4">DSM 45510</strain>
    </source>
</reference>
<accession>A0ABS4PTV2</accession>
<organism evidence="3 4">
    <name type="scientific">Amycolatopsis magusensis</name>
    <dbReference type="NCBI Taxonomy" id="882444"/>
    <lineage>
        <taxon>Bacteria</taxon>
        <taxon>Bacillati</taxon>
        <taxon>Actinomycetota</taxon>
        <taxon>Actinomycetes</taxon>
        <taxon>Pseudonocardiales</taxon>
        <taxon>Pseudonocardiaceae</taxon>
        <taxon>Amycolatopsis</taxon>
    </lineage>
</organism>
<dbReference type="Proteomes" id="UP000741013">
    <property type="component" value="Unassembled WGS sequence"/>
</dbReference>
<evidence type="ECO:0000313" key="3">
    <source>
        <dbReference type="EMBL" id="MBP2182743.1"/>
    </source>
</evidence>
<proteinExistence type="predicted"/>
<dbReference type="RefSeq" id="WP_209666010.1">
    <property type="nucleotide sequence ID" value="NZ_JAGGMS010000001.1"/>
</dbReference>
<keyword evidence="2" id="KW-1133">Transmembrane helix</keyword>
<keyword evidence="2" id="KW-0472">Membrane</keyword>
<evidence type="ECO:0008006" key="5">
    <source>
        <dbReference type="Google" id="ProtNLM"/>
    </source>
</evidence>
<name>A0ABS4PTV2_9PSEU</name>
<protein>
    <recommendedName>
        <fullName evidence="5">Hydrolytic protein</fullName>
    </recommendedName>
</protein>
<evidence type="ECO:0000313" key="4">
    <source>
        <dbReference type="Proteomes" id="UP000741013"/>
    </source>
</evidence>